<organism evidence="7 8">
    <name type="scientific">Bacteroides clarus</name>
    <dbReference type="NCBI Taxonomy" id="626929"/>
    <lineage>
        <taxon>Bacteria</taxon>
        <taxon>Pseudomonadati</taxon>
        <taxon>Bacteroidota</taxon>
        <taxon>Bacteroidia</taxon>
        <taxon>Bacteroidales</taxon>
        <taxon>Bacteroidaceae</taxon>
        <taxon>Bacteroides</taxon>
    </lineage>
</organism>
<dbReference type="Pfam" id="PF14310">
    <property type="entry name" value="Fn3-like"/>
    <property type="match status" value="1"/>
</dbReference>
<reference evidence="8" key="1">
    <citation type="submission" date="2017-04" db="EMBL/GenBank/DDBJ databases">
        <title>Function of individual gut microbiota members based on whole genome sequencing of pure cultures obtained from chicken caecum.</title>
        <authorList>
            <person name="Medvecky M."/>
            <person name="Cejkova D."/>
            <person name="Polansky O."/>
            <person name="Karasova D."/>
            <person name="Kubasova T."/>
            <person name="Cizek A."/>
            <person name="Rychlik I."/>
        </authorList>
    </citation>
    <scope>NUCLEOTIDE SEQUENCE [LARGE SCALE GENOMIC DNA]</scope>
    <source>
        <strain evidence="8">An189</strain>
    </source>
</reference>
<feature type="signal peptide" evidence="5">
    <location>
        <begin position="1"/>
        <end position="20"/>
    </location>
</feature>
<dbReference type="SMART" id="SM01217">
    <property type="entry name" value="Fn3_like"/>
    <property type="match status" value="1"/>
</dbReference>
<dbReference type="Gene3D" id="2.60.120.260">
    <property type="entry name" value="Galactose-binding domain-like"/>
    <property type="match status" value="1"/>
</dbReference>
<keyword evidence="4" id="KW-0326">Glycosidase</keyword>
<dbReference type="GO" id="GO:0008422">
    <property type="term" value="F:beta-glucosidase activity"/>
    <property type="evidence" value="ECO:0007669"/>
    <property type="project" value="UniProtKB-ARBA"/>
</dbReference>
<dbReference type="GO" id="GO:0005975">
    <property type="term" value="P:carbohydrate metabolic process"/>
    <property type="evidence" value="ECO:0007669"/>
    <property type="project" value="InterPro"/>
</dbReference>
<dbReference type="Pfam" id="PF00933">
    <property type="entry name" value="Glyco_hydro_3"/>
    <property type="match status" value="1"/>
</dbReference>
<keyword evidence="3" id="KW-0119">Carbohydrate metabolism</keyword>
<dbReference type="PANTHER" id="PTHR42715">
    <property type="entry name" value="BETA-GLUCOSIDASE"/>
    <property type="match status" value="1"/>
</dbReference>
<dbReference type="InterPro" id="IPR011658">
    <property type="entry name" value="PA14_dom"/>
</dbReference>
<proteinExistence type="inferred from homology"/>
<keyword evidence="2 4" id="KW-0378">Hydrolase</keyword>
<dbReference type="InterPro" id="IPR036881">
    <property type="entry name" value="Glyco_hydro_3_C_sf"/>
</dbReference>
<evidence type="ECO:0000313" key="7">
    <source>
        <dbReference type="EMBL" id="OUP34089.1"/>
    </source>
</evidence>
<comment type="caution">
    <text evidence="7">The sequence shown here is derived from an EMBL/GenBank/DDBJ whole genome shotgun (WGS) entry which is preliminary data.</text>
</comment>
<evidence type="ECO:0000256" key="1">
    <source>
        <dbReference type="ARBA" id="ARBA00005336"/>
    </source>
</evidence>
<dbReference type="Gene3D" id="3.40.50.1700">
    <property type="entry name" value="Glycoside hydrolase family 3 C-terminal domain"/>
    <property type="match status" value="1"/>
</dbReference>
<sequence length="821" mass="91775">MNISKRVFLNILLLYCYMLAADAQVYITPQAEQRAKALVSQMTLEEKIDYISGPKSFYIRAVPRLGIPEIRMADGPQGIRNNTQSTLYPCGILSASTWNRRLVRDLGNGLGQDARARGVSILLGPGVNIYRSPLCGRNYEYFGEDPYLTGEVAKEYILGVQEEGVMATVKHFAANNQEWSRHHASSDVDERTLQEIYFPAFRKAVQEARVGAVMDSYNPLNGVHATENRWLNIDVLRKQWGFKGILMSDWTSVYSGVGAANGGLDLEMPVGRFMTKEILIPAIANGIVTETTIDLKVQHILQTLIAFGAFDTPREDKSIAKDNVRSKEIALNLAREGVVLLKNDNQTLPYRKGRTLILGPNADIIPTGGGSGFVTPYSTVSLYDGMVQLKGEKQVELLPDNILYKDISGRIYTDESLTRNGFKSEYYNTPNLTGKLFKTSIEQNIDYTWKYGAPFEGMPADKFSVCWNGLYQADKDGTIKFQLAGDDGYRLFVNDKMVTGDWGNHSFSTRSAFMQVKAGELYKLRIEYFDNAGEATVKFQAGMLDEERLSASLRRAANVIVCAGFNSSTEGEGFDRPFALSHGQEYLINKVASLHKNVTVVVNAGGGIDFRNWGKNVQAVLMAWYPGQEGGKAIAEIITGKLSPSGKLPVSIEERWEDNPVYDNYYDNRNVPHKRVQYAEGVFVGYRGYDRTGKRPLYPFGYGLSYSRFEYSDMTVEKLGDNRVSVSFDVKNIGNMDAAEVVQVYVRDVKSSVPRPLKELKGYDKVYLKKGETKRIGISLDRDAFAFYDINTRSFIVEEGEFEILAGASSEDLPLKQTITL</sequence>
<gene>
    <name evidence="7" type="ORF">B5F24_10025</name>
</gene>
<dbReference type="RefSeq" id="WP_087412832.1">
    <property type="nucleotide sequence ID" value="NZ_CALIXP010000082.1"/>
</dbReference>
<name>A0A1Y4JTG8_9BACE</name>
<dbReference type="Gene3D" id="3.20.20.300">
    <property type="entry name" value="Glycoside hydrolase, family 3, N-terminal domain"/>
    <property type="match status" value="1"/>
</dbReference>
<dbReference type="SMART" id="SM00758">
    <property type="entry name" value="PA14"/>
    <property type="match status" value="1"/>
</dbReference>
<evidence type="ECO:0000259" key="6">
    <source>
        <dbReference type="PROSITE" id="PS51820"/>
    </source>
</evidence>
<evidence type="ECO:0000256" key="2">
    <source>
        <dbReference type="ARBA" id="ARBA00022801"/>
    </source>
</evidence>
<dbReference type="InterPro" id="IPR036962">
    <property type="entry name" value="Glyco_hydro_3_N_sf"/>
</dbReference>
<dbReference type="InterPro" id="IPR001764">
    <property type="entry name" value="Glyco_hydro_3_N"/>
</dbReference>
<dbReference type="InterPro" id="IPR013783">
    <property type="entry name" value="Ig-like_fold"/>
</dbReference>
<evidence type="ECO:0000256" key="5">
    <source>
        <dbReference type="SAM" id="SignalP"/>
    </source>
</evidence>
<dbReference type="FunFam" id="2.60.40.10:FF:000495">
    <property type="entry name" value="Periplasmic beta-glucosidase"/>
    <property type="match status" value="1"/>
</dbReference>
<accession>A0A1Y4JTG8</accession>
<dbReference type="PRINTS" id="PR00133">
    <property type="entry name" value="GLHYDRLASE3"/>
</dbReference>
<evidence type="ECO:0000256" key="3">
    <source>
        <dbReference type="ARBA" id="ARBA00023277"/>
    </source>
</evidence>
<dbReference type="PROSITE" id="PS00775">
    <property type="entry name" value="GLYCOSYL_HYDROL_F3"/>
    <property type="match status" value="1"/>
</dbReference>
<dbReference type="InterPro" id="IPR037524">
    <property type="entry name" value="PA14/GLEYA"/>
</dbReference>
<feature type="chain" id="PRO_5010988054" evidence="5">
    <location>
        <begin position="21"/>
        <end position="821"/>
    </location>
</feature>
<dbReference type="PROSITE" id="PS51820">
    <property type="entry name" value="PA14"/>
    <property type="match status" value="1"/>
</dbReference>
<protein>
    <submittedName>
        <fullName evidence="7">Beta-glucosidase</fullName>
    </submittedName>
</protein>
<dbReference type="InterPro" id="IPR002772">
    <property type="entry name" value="Glyco_hydro_3_C"/>
</dbReference>
<dbReference type="SUPFAM" id="SSF52279">
    <property type="entry name" value="Beta-D-glucan exohydrolase, C-terminal domain"/>
    <property type="match status" value="1"/>
</dbReference>
<evidence type="ECO:0000256" key="4">
    <source>
        <dbReference type="RuleBase" id="RU361161"/>
    </source>
</evidence>
<dbReference type="InterPro" id="IPR026891">
    <property type="entry name" value="Fn3-like"/>
</dbReference>
<feature type="domain" description="PA14" evidence="6">
    <location>
        <begin position="417"/>
        <end position="558"/>
    </location>
</feature>
<dbReference type="InterPro" id="IPR017853">
    <property type="entry name" value="GH"/>
</dbReference>
<dbReference type="InterPro" id="IPR019800">
    <property type="entry name" value="Glyco_hydro_3_AS"/>
</dbReference>
<dbReference type="Pfam" id="PF01915">
    <property type="entry name" value="Glyco_hydro_3_C"/>
    <property type="match status" value="1"/>
</dbReference>
<dbReference type="Gene3D" id="2.60.40.10">
    <property type="entry name" value="Immunoglobulins"/>
    <property type="match status" value="1"/>
</dbReference>
<comment type="similarity">
    <text evidence="1 4">Belongs to the glycosyl hydrolase 3 family.</text>
</comment>
<dbReference type="InterPro" id="IPR050288">
    <property type="entry name" value="Cellulose_deg_GH3"/>
</dbReference>
<evidence type="ECO:0000313" key="8">
    <source>
        <dbReference type="Proteomes" id="UP000196587"/>
    </source>
</evidence>
<dbReference type="Pfam" id="PF07691">
    <property type="entry name" value="PA14"/>
    <property type="match status" value="1"/>
</dbReference>
<dbReference type="SUPFAM" id="SSF51445">
    <property type="entry name" value="(Trans)glycosidases"/>
    <property type="match status" value="1"/>
</dbReference>
<dbReference type="EMBL" id="NFKE01000006">
    <property type="protein sequence ID" value="OUP34089.1"/>
    <property type="molecule type" value="Genomic_DNA"/>
</dbReference>
<dbReference type="PANTHER" id="PTHR42715:SF10">
    <property type="entry name" value="BETA-GLUCOSIDASE"/>
    <property type="match status" value="1"/>
</dbReference>
<keyword evidence="5" id="KW-0732">Signal</keyword>
<dbReference type="Proteomes" id="UP000196587">
    <property type="component" value="Unassembled WGS sequence"/>
</dbReference>
<dbReference type="AlphaFoldDB" id="A0A1Y4JTG8"/>